<sequence length="56" mass="6327">MPMKKAKILSEKFKYSPDAIFVIVGSSDLPDTENVWVTLGGEEERLISETNLLRET</sequence>
<evidence type="ECO:0000313" key="1">
    <source>
        <dbReference type="EMBL" id="BES87677.1"/>
    </source>
</evidence>
<protein>
    <submittedName>
        <fullName evidence="1">Uncharacterized protein</fullName>
    </submittedName>
</protein>
<feature type="non-terminal residue" evidence="1">
    <location>
        <position position="56"/>
    </location>
</feature>
<dbReference type="EMBL" id="AP028909">
    <property type="protein sequence ID" value="BES87677.1"/>
    <property type="molecule type" value="Genomic_DNA"/>
</dbReference>
<reference evidence="1 2" key="1">
    <citation type="submission" date="2023-09" db="EMBL/GenBank/DDBJ databases">
        <title>Nesidiocoris tenuis whole genome shotgun sequence.</title>
        <authorList>
            <person name="Shibata T."/>
            <person name="Shimoda M."/>
            <person name="Kobayashi T."/>
            <person name="Uehara T."/>
        </authorList>
    </citation>
    <scope>NUCLEOTIDE SEQUENCE [LARGE SCALE GENOMIC DNA]</scope>
    <source>
        <strain evidence="1 2">Japan</strain>
    </source>
</reference>
<keyword evidence="2" id="KW-1185">Reference proteome</keyword>
<gene>
    <name evidence="1" type="ORF">NTJ_00482</name>
</gene>
<proteinExistence type="predicted"/>
<name>A0ABN7A8V9_9HEMI</name>
<organism evidence="1 2">
    <name type="scientific">Nesidiocoris tenuis</name>
    <dbReference type="NCBI Taxonomy" id="355587"/>
    <lineage>
        <taxon>Eukaryota</taxon>
        <taxon>Metazoa</taxon>
        <taxon>Ecdysozoa</taxon>
        <taxon>Arthropoda</taxon>
        <taxon>Hexapoda</taxon>
        <taxon>Insecta</taxon>
        <taxon>Pterygota</taxon>
        <taxon>Neoptera</taxon>
        <taxon>Paraneoptera</taxon>
        <taxon>Hemiptera</taxon>
        <taxon>Heteroptera</taxon>
        <taxon>Panheteroptera</taxon>
        <taxon>Cimicomorpha</taxon>
        <taxon>Miridae</taxon>
        <taxon>Dicyphina</taxon>
        <taxon>Nesidiocoris</taxon>
    </lineage>
</organism>
<evidence type="ECO:0000313" key="2">
    <source>
        <dbReference type="Proteomes" id="UP001307889"/>
    </source>
</evidence>
<accession>A0ABN7A8V9</accession>
<dbReference type="Proteomes" id="UP001307889">
    <property type="component" value="Chromosome 1"/>
</dbReference>